<feature type="transmembrane region" description="Helical" evidence="1">
    <location>
        <begin position="12"/>
        <end position="38"/>
    </location>
</feature>
<sequence>MPVLLGFIDGQALWQTIWTGAVAGIGVCIIFAFTILGAARSTDMRLEDRAVAATLYAVLAVLGTLASFAVVIYAVVLITTK</sequence>
<proteinExistence type="predicted"/>
<keyword evidence="1" id="KW-0812">Transmembrane</keyword>
<name>A0AAU7AX58_9ACTN</name>
<evidence type="ECO:0000313" key="2">
    <source>
        <dbReference type="EMBL" id="XAY06308.1"/>
    </source>
</evidence>
<keyword evidence="1" id="KW-1133">Transmembrane helix</keyword>
<organism evidence="2">
    <name type="scientific">Paraconexibacter sp. AEG42_29</name>
    <dbReference type="NCBI Taxonomy" id="2997339"/>
    <lineage>
        <taxon>Bacteria</taxon>
        <taxon>Bacillati</taxon>
        <taxon>Actinomycetota</taxon>
        <taxon>Thermoleophilia</taxon>
        <taxon>Solirubrobacterales</taxon>
        <taxon>Paraconexibacteraceae</taxon>
        <taxon>Paraconexibacter</taxon>
    </lineage>
</organism>
<keyword evidence="1" id="KW-0472">Membrane</keyword>
<dbReference type="EMBL" id="CP114014">
    <property type="protein sequence ID" value="XAY06308.1"/>
    <property type="molecule type" value="Genomic_DNA"/>
</dbReference>
<dbReference type="KEGG" id="parq:DSM112329_03177"/>
<evidence type="ECO:0000256" key="1">
    <source>
        <dbReference type="SAM" id="Phobius"/>
    </source>
</evidence>
<protein>
    <submittedName>
        <fullName evidence="2">Uncharacterized protein</fullName>
    </submittedName>
</protein>
<dbReference type="AlphaFoldDB" id="A0AAU7AX58"/>
<dbReference type="RefSeq" id="WP_354697544.1">
    <property type="nucleotide sequence ID" value="NZ_CP114014.1"/>
</dbReference>
<feature type="transmembrane region" description="Helical" evidence="1">
    <location>
        <begin position="50"/>
        <end position="78"/>
    </location>
</feature>
<gene>
    <name evidence="2" type="ORF">DSM112329_03177</name>
</gene>
<reference evidence="2" key="1">
    <citation type="submission" date="2022-12" db="EMBL/GenBank/DDBJ databases">
        <title>Paraconexibacter alkalitolerans sp. nov. and Baekduia alba sp. nov., isolated from soil and emended description of the genera Paraconexibacter (Chun et al., 2020) and Baekduia (An et al., 2020).</title>
        <authorList>
            <person name="Vieira S."/>
            <person name="Huber K.J."/>
            <person name="Geppert A."/>
            <person name="Wolf J."/>
            <person name="Neumann-Schaal M."/>
            <person name="Muesken M."/>
            <person name="Overmann J."/>
        </authorList>
    </citation>
    <scope>NUCLEOTIDE SEQUENCE</scope>
    <source>
        <strain evidence="2">AEG42_29</strain>
    </source>
</reference>
<accession>A0AAU7AX58</accession>